<proteinExistence type="predicted"/>
<accession>A0A9D9EDR9</accession>
<comment type="caution">
    <text evidence="3">The sequence shown here is derived from an EMBL/GenBank/DDBJ whole genome shotgun (WGS) entry which is preliminary data.</text>
</comment>
<dbReference type="PROSITE" id="PS50943">
    <property type="entry name" value="HTH_CROC1"/>
    <property type="match status" value="1"/>
</dbReference>
<dbReference type="AlphaFoldDB" id="A0A9D9EDR9"/>
<dbReference type="SMART" id="SM00530">
    <property type="entry name" value="HTH_XRE"/>
    <property type="match status" value="1"/>
</dbReference>
<dbReference type="GO" id="GO:0003677">
    <property type="term" value="F:DNA binding"/>
    <property type="evidence" value="ECO:0007669"/>
    <property type="project" value="UniProtKB-KW"/>
</dbReference>
<evidence type="ECO:0000313" key="4">
    <source>
        <dbReference type="Proteomes" id="UP000823619"/>
    </source>
</evidence>
<dbReference type="Pfam" id="PF01381">
    <property type="entry name" value="HTH_3"/>
    <property type="match status" value="1"/>
</dbReference>
<organism evidence="3 4">
    <name type="scientific">Candidatus Cryptobacteroides merdavium</name>
    <dbReference type="NCBI Taxonomy" id="2840769"/>
    <lineage>
        <taxon>Bacteria</taxon>
        <taxon>Pseudomonadati</taxon>
        <taxon>Bacteroidota</taxon>
        <taxon>Bacteroidia</taxon>
        <taxon>Bacteroidales</taxon>
        <taxon>Candidatus Cryptobacteroides</taxon>
    </lineage>
</organism>
<dbReference type="SUPFAM" id="SSF47413">
    <property type="entry name" value="lambda repressor-like DNA-binding domains"/>
    <property type="match status" value="1"/>
</dbReference>
<protein>
    <submittedName>
        <fullName evidence="3">Helix-turn-helix transcriptional regulator</fullName>
    </submittedName>
</protein>
<dbReference type="InterPro" id="IPR001387">
    <property type="entry name" value="Cro/C1-type_HTH"/>
</dbReference>
<evidence type="ECO:0000313" key="3">
    <source>
        <dbReference type="EMBL" id="MBO8444998.1"/>
    </source>
</evidence>
<dbReference type="PANTHER" id="PTHR46558">
    <property type="entry name" value="TRACRIPTIONAL REGULATORY PROTEIN-RELATED-RELATED"/>
    <property type="match status" value="1"/>
</dbReference>
<sequence>MNNNSVKENISKLRRRLGLSQEAMAEKMCISRTAYRNIETGKTRLMSENIDKIASILGISAEELMLGYRPEEGGSREFNDMKAQYGTKIKEIENGYEEEIRRLKAHISVLNDLVSTLKETVRTKEEVITMLRKTISENAMK</sequence>
<feature type="domain" description="HTH cro/C1-type" evidence="2">
    <location>
        <begin position="10"/>
        <end position="64"/>
    </location>
</feature>
<reference evidence="3" key="1">
    <citation type="submission" date="2020-10" db="EMBL/GenBank/DDBJ databases">
        <authorList>
            <person name="Gilroy R."/>
        </authorList>
    </citation>
    <scope>NUCLEOTIDE SEQUENCE</scope>
    <source>
        <strain evidence="3">D5-748</strain>
    </source>
</reference>
<name>A0A9D9EDR9_9BACT</name>
<keyword evidence="1" id="KW-0238">DNA-binding</keyword>
<gene>
    <name evidence="3" type="ORF">IAC23_04800</name>
</gene>
<dbReference type="EMBL" id="JADIMO010000058">
    <property type="protein sequence ID" value="MBO8444998.1"/>
    <property type="molecule type" value="Genomic_DNA"/>
</dbReference>
<dbReference type="CDD" id="cd00093">
    <property type="entry name" value="HTH_XRE"/>
    <property type="match status" value="1"/>
</dbReference>
<evidence type="ECO:0000256" key="1">
    <source>
        <dbReference type="ARBA" id="ARBA00023125"/>
    </source>
</evidence>
<evidence type="ECO:0000259" key="2">
    <source>
        <dbReference type="PROSITE" id="PS50943"/>
    </source>
</evidence>
<reference evidence="3" key="2">
    <citation type="journal article" date="2021" name="PeerJ">
        <title>Extensive microbial diversity within the chicken gut microbiome revealed by metagenomics and culture.</title>
        <authorList>
            <person name="Gilroy R."/>
            <person name="Ravi A."/>
            <person name="Getino M."/>
            <person name="Pursley I."/>
            <person name="Horton D.L."/>
            <person name="Alikhan N.F."/>
            <person name="Baker D."/>
            <person name="Gharbi K."/>
            <person name="Hall N."/>
            <person name="Watson M."/>
            <person name="Adriaenssens E.M."/>
            <person name="Foster-Nyarko E."/>
            <person name="Jarju S."/>
            <person name="Secka A."/>
            <person name="Antonio M."/>
            <person name="Oren A."/>
            <person name="Chaudhuri R.R."/>
            <person name="La Ragione R."/>
            <person name="Hildebrand F."/>
            <person name="Pallen M.J."/>
        </authorList>
    </citation>
    <scope>NUCLEOTIDE SEQUENCE</scope>
    <source>
        <strain evidence="3">D5-748</strain>
    </source>
</reference>
<dbReference type="Proteomes" id="UP000823619">
    <property type="component" value="Unassembled WGS sequence"/>
</dbReference>
<dbReference type="PANTHER" id="PTHR46558:SF11">
    <property type="entry name" value="HTH-TYPE TRANSCRIPTIONAL REGULATOR XRE"/>
    <property type="match status" value="1"/>
</dbReference>
<dbReference type="InterPro" id="IPR010982">
    <property type="entry name" value="Lambda_DNA-bd_dom_sf"/>
</dbReference>
<dbReference type="Gene3D" id="1.10.260.40">
    <property type="entry name" value="lambda repressor-like DNA-binding domains"/>
    <property type="match status" value="1"/>
</dbReference>